<sequence>MSSIAHTALSYALNHHNNYHNNYHDPTSLALPQNSQHCLYSLNITCTNRSREPLRREVVKFARFPSVTMWLAAKFPAAWVKTFGREFLPSPTLLHTTSFWPGAASNDWHESYGICVIVGVQKKGVLRANSFVRLQFPDIWFDSFHRPVQIKQANIFHSQRSSYYNVRINWLILDKQAWGPLLVPSQMITFPCWAVQVV</sequence>
<evidence type="ECO:0000313" key="1">
    <source>
        <dbReference type="EMBL" id="ROT42422.1"/>
    </source>
</evidence>
<accession>A0A3N2Q6P7</accession>
<keyword evidence="2" id="KW-1185">Reference proteome</keyword>
<protein>
    <submittedName>
        <fullName evidence="1">Uncharacterized protein</fullName>
    </submittedName>
</protein>
<dbReference type="GeneID" id="39582220"/>
<evidence type="ECO:0000313" key="2">
    <source>
        <dbReference type="Proteomes" id="UP000272025"/>
    </source>
</evidence>
<name>A0A3N2Q6P7_SODAK</name>
<proteinExistence type="predicted"/>
<dbReference type="Proteomes" id="UP000272025">
    <property type="component" value="Unassembled WGS sequence"/>
</dbReference>
<dbReference type="EMBL" id="ML119051">
    <property type="protein sequence ID" value="ROT42422.1"/>
    <property type="molecule type" value="Genomic_DNA"/>
</dbReference>
<gene>
    <name evidence="1" type="ORF">SODALDRAFT_354575</name>
</gene>
<dbReference type="RefSeq" id="XP_028470228.1">
    <property type="nucleotide sequence ID" value="XM_028613742.1"/>
</dbReference>
<organism evidence="1 2">
    <name type="scientific">Sodiomyces alkalinus (strain CBS 110278 / VKM F-3762 / F11)</name>
    <name type="common">Alkaliphilic filamentous fungus</name>
    <dbReference type="NCBI Taxonomy" id="1314773"/>
    <lineage>
        <taxon>Eukaryota</taxon>
        <taxon>Fungi</taxon>
        <taxon>Dikarya</taxon>
        <taxon>Ascomycota</taxon>
        <taxon>Pezizomycotina</taxon>
        <taxon>Sordariomycetes</taxon>
        <taxon>Hypocreomycetidae</taxon>
        <taxon>Glomerellales</taxon>
        <taxon>Plectosphaerellaceae</taxon>
        <taxon>Sodiomyces</taxon>
    </lineage>
</organism>
<dbReference type="AlphaFoldDB" id="A0A3N2Q6P7"/>
<reference evidence="1 2" key="1">
    <citation type="journal article" date="2018" name="Mol. Ecol.">
        <title>The obligate alkalophilic soda-lake fungus Sodiomyces alkalinus has shifted to a protein diet.</title>
        <authorList>
            <person name="Grum-Grzhimaylo A.A."/>
            <person name="Falkoski D.L."/>
            <person name="van den Heuvel J."/>
            <person name="Valero-Jimenez C.A."/>
            <person name="Min B."/>
            <person name="Choi I.G."/>
            <person name="Lipzen A."/>
            <person name="Daum C.G."/>
            <person name="Aanen D.K."/>
            <person name="Tsang A."/>
            <person name="Henrissat B."/>
            <person name="Bilanenko E.N."/>
            <person name="de Vries R.P."/>
            <person name="van Kan J.A.L."/>
            <person name="Grigoriev I.V."/>
            <person name="Debets A.J.M."/>
        </authorList>
    </citation>
    <scope>NUCLEOTIDE SEQUENCE [LARGE SCALE GENOMIC DNA]</scope>
    <source>
        <strain evidence="1 2">F11</strain>
    </source>
</reference>